<feature type="non-terminal residue" evidence="1">
    <location>
        <position position="1"/>
    </location>
</feature>
<evidence type="ECO:0000313" key="1">
    <source>
        <dbReference type="EMBL" id="JAA82038.1"/>
    </source>
</evidence>
<dbReference type="EMBL" id="GAIX01010522">
    <property type="protein sequence ID" value="JAA82038.1"/>
    <property type="molecule type" value="Transcribed_RNA"/>
</dbReference>
<name>S4P1D2_9NEOP</name>
<accession>S4P1D2</accession>
<dbReference type="AlphaFoldDB" id="S4P1D2"/>
<feature type="non-terminal residue" evidence="1">
    <location>
        <position position="78"/>
    </location>
</feature>
<sequence length="78" mass="9055">KDIFKPGTDWSSVTHFERIHHSLNTFHARKLTKTRMASLSNLTVHDPLCPPQGGFKPNEQRARTRIRAFFLDRLVKAK</sequence>
<reference evidence="1" key="1">
    <citation type="journal article" date="2013" name="BMC Genomics">
        <title>Unscrambling butterfly oogenesis.</title>
        <authorList>
            <person name="Carter J.M."/>
            <person name="Baker S.C."/>
            <person name="Pink R."/>
            <person name="Carter D.R."/>
            <person name="Collins A."/>
            <person name="Tomlin J."/>
            <person name="Gibbs M."/>
            <person name="Breuker C.J."/>
        </authorList>
    </citation>
    <scope>NUCLEOTIDE SEQUENCE</scope>
    <source>
        <tissue evidence="1">Ovary</tissue>
    </source>
</reference>
<reference evidence="1" key="2">
    <citation type="submission" date="2013-05" db="EMBL/GenBank/DDBJ databases">
        <authorList>
            <person name="Carter J.-M."/>
            <person name="Baker S.C."/>
            <person name="Pink R."/>
            <person name="Carter D.R.F."/>
            <person name="Collins A."/>
            <person name="Tomlin J."/>
            <person name="Gibbs M."/>
            <person name="Breuker C.J."/>
        </authorList>
    </citation>
    <scope>NUCLEOTIDE SEQUENCE</scope>
    <source>
        <tissue evidence="1">Ovary</tissue>
    </source>
</reference>
<organism evidence="1">
    <name type="scientific">Pararge aegeria</name>
    <name type="common">speckled wood butterfly</name>
    <dbReference type="NCBI Taxonomy" id="116150"/>
    <lineage>
        <taxon>Eukaryota</taxon>
        <taxon>Metazoa</taxon>
        <taxon>Ecdysozoa</taxon>
        <taxon>Arthropoda</taxon>
        <taxon>Hexapoda</taxon>
        <taxon>Insecta</taxon>
        <taxon>Pterygota</taxon>
        <taxon>Neoptera</taxon>
        <taxon>Endopterygota</taxon>
        <taxon>Lepidoptera</taxon>
        <taxon>Glossata</taxon>
        <taxon>Ditrysia</taxon>
        <taxon>Papilionoidea</taxon>
        <taxon>Nymphalidae</taxon>
        <taxon>Satyrinae</taxon>
        <taxon>Satyrini</taxon>
        <taxon>Parargina</taxon>
        <taxon>Pararge</taxon>
    </lineage>
</organism>
<protein>
    <submittedName>
        <fullName evidence="1">Uncharacterized protein</fullName>
    </submittedName>
</protein>
<proteinExistence type="predicted"/>